<feature type="region of interest" description="Disordered" evidence="1">
    <location>
        <begin position="1"/>
        <end position="118"/>
    </location>
</feature>
<feature type="region of interest" description="Disordered" evidence="1">
    <location>
        <begin position="139"/>
        <end position="276"/>
    </location>
</feature>
<proteinExistence type="predicted"/>
<feature type="transmembrane region" description="Helical" evidence="2">
    <location>
        <begin position="759"/>
        <end position="779"/>
    </location>
</feature>
<comment type="caution">
    <text evidence="3">The sequence shown here is derived from an EMBL/GenBank/DDBJ whole genome shotgun (WGS) entry which is preliminary data.</text>
</comment>
<accession>A0A836C7W2</accession>
<evidence type="ECO:0000256" key="1">
    <source>
        <dbReference type="SAM" id="MobiDB-lite"/>
    </source>
</evidence>
<feature type="region of interest" description="Disordered" evidence="1">
    <location>
        <begin position="581"/>
        <end position="650"/>
    </location>
</feature>
<evidence type="ECO:0000256" key="2">
    <source>
        <dbReference type="SAM" id="Phobius"/>
    </source>
</evidence>
<feature type="compositionally biased region" description="Pro residues" evidence="1">
    <location>
        <begin position="622"/>
        <end position="639"/>
    </location>
</feature>
<reference evidence="3" key="1">
    <citation type="journal article" date="2020" name="bioRxiv">
        <title>Comparative genomics of Chlamydomonas.</title>
        <authorList>
            <person name="Craig R.J."/>
            <person name="Hasan A.R."/>
            <person name="Ness R.W."/>
            <person name="Keightley P.D."/>
        </authorList>
    </citation>
    <scope>NUCLEOTIDE SEQUENCE</scope>
    <source>
        <strain evidence="3">CCAP 11/70</strain>
    </source>
</reference>
<feature type="transmembrane region" description="Helical" evidence="2">
    <location>
        <begin position="999"/>
        <end position="1020"/>
    </location>
</feature>
<keyword evidence="2" id="KW-1133">Transmembrane helix</keyword>
<gene>
    <name evidence="3" type="ORF">HYH03_000669</name>
</gene>
<feature type="region of interest" description="Disordered" evidence="1">
    <location>
        <begin position="815"/>
        <end position="913"/>
    </location>
</feature>
<evidence type="ECO:0000313" key="4">
    <source>
        <dbReference type="Proteomes" id="UP000612055"/>
    </source>
</evidence>
<feature type="compositionally biased region" description="Low complexity" evidence="1">
    <location>
        <begin position="597"/>
        <end position="621"/>
    </location>
</feature>
<feature type="region of interest" description="Disordered" evidence="1">
    <location>
        <begin position="668"/>
        <end position="697"/>
    </location>
</feature>
<name>A0A836C7W2_9CHLO</name>
<feature type="compositionally biased region" description="Gly residues" evidence="1">
    <location>
        <begin position="828"/>
        <end position="850"/>
    </location>
</feature>
<feature type="compositionally biased region" description="Pro residues" evidence="1">
    <location>
        <begin position="184"/>
        <end position="202"/>
    </location>
</feature>
<sequence length="1049" mass="103767">MAAPQAPGQESAEDRRRSAGWAPRAPDSGRRQGPRKVASESQLKALAGGAGAAGPSRAGQPRFPVQPPTAGLGTAPAAAAASRRPPPRRYVSFSSTAMTRRPLSLLDPNPGAGVGGLGLSFAAADFAAAAAAGAAGGYAVYSPGVAQPGPPQPYGSSSGGRSWGSREQQAPSPPPSRASYSLPSPSPTADPGAWPEPSPQPGGPMERGPSLLFADPPPLTTEMSPGVPSDPQSPPPPPIIYAEPPVAALEAGLGPASGGSPAEPSASAPAPPGGGWRIRLLVEPRALQAALAAAPPQLQEAPPTQCPPPQRPVDIVVAASTCISAGSGSGGGAAGAGGAAGRSTSLLLVPLAVEGDAGYVSVHLPPSAVLPGVEEDAPSGGGCSATTASDSALPPGLAGCFVHLHLFRAFLTADESGGGGGQPLAVAQWLGSAAVLLLPERAAAELARLWAQMVEEQRTARAAQAAAAAAAAGSGHSAATDAAPAEPGAVGSRWRFSAVRAAAYLDSMRPLLQDVAVALGLGLELGEARPGGPADPATQARDAETQTRVMAALWRFLQAQGMVACTELLAGIEPGAAAVGGQATAEAEEEPEPVPAFPVARAPSSEGYGTSRTPTPSLTGSPPSPPPPPRPASPTPSALPSPLAQGRGSEDLAPMGAVQRTLQLLDRPATAPPLMPPASPQPPATPLPPSPQPRSPSSRAMVVAVPYTAAAGVVAALAAALAFMSTWGGELTGFWGEAPQGQADYTAWAAAQAPNYWRLASLAGGLGLMGIIATTARLALRGISQPLTKALAGMLWLLSPLASLGLRLGLQRLGGGAGRRARRRGDRGGSGGGPRGGGGGGGGPGGGGGAFSSSSGSSRGEQEPNADPGNPSCGAAASPCSSGGTAGGPRDAPAEHGGGVTAGSRVPSSTEGSRCDALASAGTGLVAALLGLLTYTCSRPCLDVRQDDPGFLFGILFTRAVLPPLAVQLLPLCQALASCGMAAVDLVHMYVLWRGLVPTAVLLMAVLGIAACNVGISLAADARRRRLYKLEVAAGRGLAAVQGAGAKVI</sequence>
<organism evidence="3 4">
    <name type="scientific">Edaphochlamys debaryana</name>
    <dbReference type="NCBI Taxonomy" id="47281"/>
    <lineage>
        <taxon>Eukaryota</taxon>
        <taxon>Viridiplantae</taxon>
        <taxon>Chlorophyta</taxon>
        <taxon>core chlorophytes</taxon>
        <taxon>Chlorophyceae</taxon>
        <taxon>CS clade</taxon>
        <taxon>Chlamydomonadales</taxon>
        <taxon>Chlamydomonadales incertae sedis</taxon>
        <taxon>Edaphochlamys</taxon>
    </lineage>
</organism>
<feature type="compositionally biased region" description="Low complexity" evidence="1">
    <location>
        <begin position="41"/>
        <end position="62"/>
    </location>
</feature>
<evidence type="ECO:0000313" key="3">
    <source>
        <dbReference type="EMBL" id="KAG2502182.1"/>
    </source>
</evidence>
<dbReference type="EMBL" id="JAEHOE010000001">
    <property type="protein sequence ID" value="KAG2502182.1"/>
    <property type="molecule type" value="Genomic_DNA"/>
</dbReference>
<feature type="transmembrane region" description="Helical" evidence="2">
    <location>
        <begin position="700"/>
        <end position="723"/>
    </location>
</feature>
<dbReference type="Proteomes" id="UP000612055">
    <property type="component" value="Unassembled WGS sequence"/>
</dbReference>
<feature type="compositionally biased region" description="Pro residues" evidence="1">
    <location>
        <begin position="670"/>
        <end position="694"/>
    </location>
</feature>
<feature type="transmembrane region" description="Helical" evidence="2">
    <location>
        <begin position="969"/>
        <end position="993"/>
    </location>
</feature>
<feature type="compositionally biased region" description="Low complexity" evidence="1">
    <location>
        <begin position="871"/>
        <end position="883"/>
    </location>
</feature>
<dbReference type="AlphaFoldDB" id="A0A836C7W2"/>
<keyword evidence="4" id="KW-1185">Reference proteome</keyword>
<feature type="compositionally biased region" description="Low complexity" evidence="1">
    <location>
        <begin position="240"/>
        <end position="268"/>
    </location>
</feature>
<keyword evidence="2" id="KW-0812">Transmembrane</keyword>
<protein>
    <submittedName>
        <fullName evidence="3">Uncharacterized protein</fullName>
    </submittedName>
</protein>
<feature type="transmembrane region" description="Helical" evidence="2">
    <location>
        <begin position="791"/>
        <end position="810"/>
    </location>
</feature>
<keyword evidence="2" id="KW-0472">Membrane</keyword>